<accession>A0A2P1QRW3</accession>
<dbReference type="Proteomes" id="UP000033961">
    <property type="component" value="Chromosome I"/>
</dbReference>
<name>A0A2P1QRW3_9LEPT</name>
<dbReference type="AlphaFoldDB" id="A0A2P1QRW3"/>
<gene>
    <name evidence="1" type="ORF">XB16_1326</name>
</gene>
<protein>
    <submittedName>
        <fullName evidence="1">Uncharacterized protein</fullName>
    </submittedName>
</protein>
<reference evidence="1 2" key="1">
    <citation type="journal article" date="2015" name="Genome Announc.">
        <title>Draft Genome Sequences of Leptospira santarosai Strains U160, U164, and U233, Isolated from Asymptomatic Cattle.</title>
        <authorList>
            <person name="Kremer F.S."/>
            <person name="Eslabao M.R."/>
            <person name="Provisor M."/>
            <person name="Woloski R.D."/>
            <person name="Ramires O.V."/>
            <person name="Moreno L.Z."/>
            <person name="Moreno A.M."/>
            <person name="Hamond C."/>
            <person name="Lilenbaum W."/>
            <person name="Dellagostin O.A."/>
        </authorList>
    </citation>
    <scope>NUCLEOTIDE SEQUENCE [LARGE SCALE GENOMIC DNA]</scope>
    <source>
        <strain evidence="1 2">U160</strain>
    </source>
</reference>
<evidence type="ECO:0000313" key="2">
    <source>
        <dbReference type="Proteomes" id="UP000033961"/>
    </source>
</evidence>
<dbReference type="SUPFAM" id="SSF88874">
    <property type="entry name" value="Receptor-binding domain of short tail fibre protein gp12"/>
    <property type="match status" value="1"/>
</dbReference>
<dbReference type="EMBL" id="CP027843">
    <property type="protein sequence ID" value="AVQ11658.1"/>
    <property type="molecule type" value="Genomic_DNA"/>
</dbReference>
<sequence length="467" mass="50038">MSNLRGLNFPTNGKPVFQGDFETEHNRMEDEIMERFSDLVTGEVLFGGDLTPGSSPNTVNITDVVAYDSKGRRIHVAAQNNILVTRQNLDSFVVLRHKFQTEVSPYLDSTGYANTYRQNSFEILFKETTDSEDVILYKIRSSNGAISILNDLRSLCRIKSGNIRDSSITNSKLDTDSKVGSLSALVGRFNSSMRSSITNALNAIESWIGAEEVTRQNDITRLNSLLIPLGGVREDNLDQLDPNYFKDANGQAISRTTFAALWNLVHKSVSGINPSTDRISISAHGRTEGSLVKFSFSGGGITALVKYYVRNPTTNDFQISATATGAIIDLTSNQIGDCIVDTEFGFGDGSTTFNIRDRKGIFVRGAGVHGTRAKAAGGNYDGGAVGYEGQDQAQGKALSVPPGNVSGGAYGLNAGFGGQWNMTGGGTWGGAAINATLPISDGTNGTPRIGNETTSVNVAVRMKVRVA</sequence>
<organism evidence="1 2">
    <name type="scientific">Leptospira santarosai</name>
    <dbReference type="NCBI Taxonomy" id="28183"/>
    <lineage>
        <taxon>Bacteria</taxon>
        <taxon>Pseudomonadati</taxon>
        <taxon>Spirochaetota</taxon>
        <taxon>Spirochaetia</taxon>
        <taxon>Leptospirales</taxon>
        <taxon>Leptospiraceae</taxon>
        <taxon>Leptospira</taxon>
    </lineage>
</organism>
<evidence type="ECO:0000313" key="1">
    <source>
        <dbReference type="EMBL" id="AVQ11658.1"/>
    </source>
</evidence>
<proteinExistence type="predicted"/>